<evidence type="ECO:0000256" key="1">
    <source>
        <dbReference type="ARBA" id="ARBA00009226"/>
    </source>
</evidence>
<dbReference type="GO" id="GO:0050918">
    <property type="term" value="P:positive chemotaxis"/>
    <property type="evidence" value="ECO:0007669"/>
    <property type="project" value="TreeGrafter"/>
</dbReference>
<keyword evidence="3" id="KW-1185">Reference proteome</keyword>
<dbReference type="EMBL" id="CP013729">
    <property type="protein sequence ID" value="ALV07558.1"/>
    <property type="molecule type" value="Genomic_DNA"/>
</dbReference>
<dbReference type="RefSeq" id="WP_116001348.1">
    <property type="nucleotide sequence ID" value="NZ_CP013729.1"/>
</dbReference>
<dbReference type="KEGG" id="rdp:RD2015_3097"/>
<protein>
    <submittedName>
        <fullName evidence="2">Uncharacterized protein</fullName>
    </submittedName>
</protein>
<dbReference type="PANTHER" id="PTHR30034:SF6">
    <property type="entry name" value="YOP PROTEINS TRANSLOCATION PROTEIN Q"/>
    <property type="match status" value="1"/>
</dbReference>
<gene>
    <name evidence="2" type="ORF">RD2015_3097</name>
</gene>
<sequence length="351" mass="36683">MTSLPSSVARPDVPTAGSLAGHLPRLTPGQAALLRITQDARFAAWLRATLSQASLGVALRQPAPVWALTVDTDSGQFRLGLDPSDSPALQLALAHQPQDQACAIVTHLLDDWAQALAPALGPLRVISIAPEALPDVPWPGRLPCLQGGGMPVALLDADPAVLDRLSALLAPVGADLSPLAAWPLRPVLRLFTRSLPLSILRSLQPGDAVLADTTAPLLRCGIGRVLQARLFIDLQEFTVHLAEAPILADDPAPSLPGDGVHGLEAPPVVGSLDTLELPVAFELDTARVSLAELASMQPGYAVELAVPLAQAQVRLVCQGRTLGSGQLIAIGDQLGVRITRLEFAHDAAAAR</sequence>
<dbReference type="InterPro" id="IPR013385">
    <property type="entry name" value="T3SS_SpaO/YscQ/SpaO"/>
</dbReference>
<dbReference type="STRING" id="76731.RD2015_3097"/>
<evidence type="ECO:0000313" key="3">
    <source>
        <dbReference type="Proteomes" id="UP000060699"/>
    </source>
</evidence>
<organism evidence="2 3">
    <name type="scientific">Roseateles depolymerans</name>
    <dbReference type="NCBI Taxonomy" id="76731"/>
    <lineage>
        <taxon>Bacteria</taxon>
        <taxon>Pseudomonadati</taxon>
        <taxon>Pseudomonadota</taxon>
        <taxon>Betaproteobacteria</taxon>
        <taxon>Burkholderiales</taxon>
        <taxon>Sphaerotilaceae</taxon>
        <taxon>Roseateles</taxon>
    </lineage>
</organism>
<dbReference type="InterPro" id="IPR036429">
    <property type="entry name" value="SpoA-like_sf"/>
</dbReference>
<dbReference type="PANTHER" id="PTHR30034">
    <property type="entry name" value="FLAGELLAR MOTOR SWITCH PROTEIN FLIM"/>
    <property type="match status" value="1"/>
</dbReference>
<comment type="similarity">
    <text evidence="1">Belongs to the FliN/MopA/SpaO family.</text>
</comment>
<dbReference type="SUPFAM" id="SSF101801">
    <property type="entry name" value="Surface presentation of antigens (SPOA)"/>
    <property type="match status" value="1"/>
</dbReference>
<dbReference type="NCBIfam" id="TIGR02551">
    <property type="entry name" value="SpaO_YscQ"/>
    <property type="match status" value="1"/>
</dbReference>
<dbReference type="GO" id="GO:0030254">
    <property type="term" value="P:protein secretion by the type III secretion system"/>
    <property type="evidence" value="ECO:0007669"/>
    <property type="project" value="InterPro"/>
</dbReference>
<reference evidence="2 3" key="1">
    <citation type="submission" date="2015-12" db="EMBL/GenBank/DDBJ databases">
        <title>Complete genome of Roseateles depolymerans KCTC 42856.</title>
        <authorList>
            <person name="Kim K.M."/>
        </authorList>
    </citation>
    <scope>NUCLEOTIDE SEQUENCE [LARGE SCALE GENOMIC DNA]</scope>
    <source>
        <strain evidence="2 3">KCTC 42856</strain>
    </source>
</reference>
<dbReference type="Gene3D" id="2.30.330.10">
    <property type="entry name" value="SpoA-like"/>
    <property type="match status" value="1"/>
</dbReference>
<evidence type="ECO:0000313" key="2">
    <source>
        <dbReference type="EMBL" id="ALV07558.1"/>
    </source>
</evidence>
<dbReference type="AlphaFoldDB" id="A0A0U3D1S6"/>
<dbReference type="Pfam" id="PF01052">
    <property type="entry name" value="FliMN_C"/>
    <property type="match status" value="1"/>
</dbReference>
<dbReference type="InterPro" id="IPR001543">
    <property type="entry name" value="FliN-like_C"/>
</dbReference>
<proteinExistence type="inferred from homology"/>
<name>A0A0U3D1S6_9BURK</name>
<dbReference type="GO" id="GO:0071978">
    <property type="term" value="P:bacterial-type flagellum-dependent swarming motility"/>
    <property type="evidence" value="ECO:0007669"/>
    <property type="project" value="TreeGrafter"/>
</dbReference>
<accession>A0A0U3D1S6</accession>
<dbReference type="OrthoDB" id="9148477at2"/>
<dbReference type="Proteomes" id="UP000060699">
    <property type="component" value="Chromosome"/>
</dbReference>